<keyword evidence="2" id="KW-1185">Reference proteome</keyword>
<organism evidence="1 2">
    <name type="scientific">Piscinibacter gummiphilus</name>
    <dbReference type="NCBI Taxonomy" id="946333"/>
    <lineage>
        <taxon>Bacteria</taxon>
        <taxon>Pseudomonadati</taxon>
        <taxon>Pseudomonadota</taxon>
        <taxon>Betaproteobacteria</taxon>
        <taxon>Burkholderiales</taxon>
        <taxon>Sphaerotilaceae</taxon>
        <taxon>Piscinibacter</taxon>
    </lineage>
</organism>
<dbReference type="EMBL" id="CP136337">
    <property type="protein sequence ID" value="WOB11279.1"/>
    <property type="molecule type" value="Genomic_DNA"/>
</dbReference>
<dbReference type="Proteomes" id="UP001303946">
    <property type="component" value="Plasmid unnamed1"/>
</dbReference>
<sequence>MEKQADAGDDARDAALWRQFAPQWARSLNRRAEVEQELFDASRGKRAMPTADELRAWAVKLGVPVELRLGVASQCAAKGRVLASSSIIGTVRFLRSEPQEHVCVCCPKGSGHIFNRRVDFSDYDWPGPHRDVQEFLYLAALQEVSHEGKRVRVTVEVLQEEGQQPGAR</sequence>
<dbReference type="RefSeq" id="WP_316704498.1">
    <property type="nucleotide sequence ID" value="NZ_CP136337.1"/>
</dbReference>
<evidence type="ECO:0000313" key="1">
    <source>
        <dbReference type="EMBL" id="WOB11279.1"/>
    </source>
</evidence>
<accession>A0ABZ0D9C7</accession>
<gene>
    <name evidence="1" type="ORF">RXV79_26980</name>
</gene>
<name>A0ABZ0D9C7_9BURK</name>
<geneLocation type="plasmid" evidence="1 2">
    <name>unnamed1</name>
</geneLocation>
<protein>
    <submittedName>
        <fullName evidence="1">Uncharacterized protein</fullName>
    </submittedName>
</protein>
<evidence type="ECO:0000313" key="2">
    <source>
        <dbReference type="Proteomes" id="UP001303946"/>
    </source>
</evidence>
<keyword evidence="1" id="KW-0614">Plasmid</keyword>
<reference evidence="1 2" key="1">
    <citation type="submission" date="2023-10" db="EMBL/GenBank/DDBJ databases">
        <title>Bacteria for the degradation of biodegradable plastic PBAT(Polybutylene adipate terephthalate).</title>
        <authorList>
            <person name="Weon H.-Y."/>
            <person name="Yeon J."/>
        </authorList>
    </citation>
    <scope>NUCLEOTIDE SEQUENCE [LARGE SCALE GENOMIC DNA]</scope>
    <source>
        <strain evidence="1 2">SBD 7-3</strain>
        <plasmid evidence="1 2">unnamed1</plasmid>
    </source>
</reference>
<proteinExistence type="predicted"/>